<evidence type="ECO:0000313" key="3">
    <source>
        <dbReference type="Proteomes" id="UP000076154"/>
    </source>
</evidence>
<dbReference type="OrthoDB" id="269822at2759"/>
<dbReference type="AlphaFoldDB" id="A0A369K4X9"/>
<accession>A0A369K4X9</accession>
<organism evidence="2 3">
    <name type="scientific">Hypsizygus marmoreus</name>
    <name type="common">White beech mushroom</name>
    <name type="synonym">Agaricus marmoreus</name>
    <dbReference type="NCBI Taxonomy" id="39966"/>
    <lineage>
        <taxon>Eukaryota</taxon>
        <taxon>Fungi</taxon>
        <taxon>Dikarya</taxon>
        <taxon>Basidiomycota</taxon>
        <taxon>Agaricomycotina</taxon>
        <taxon>Agaricomycetes</taxon>
        <taxon>Agaricomycetidae</taxon>
        <taxon>Agaricales</taxon>
        <taxon>Tricholomatineae</taxon>
        <taxon>Lyophyllaceae</taxon>
        <taxon>Hypsizygus</taxon>
    </lineage>
</organism>
<dbReference type="EMBL" id="LUEZ02000013">
    <property type="protein sequence ID" value="RDB27827.1"/>
    <property type="molecule type" value="Genomic_DNA"/>
</dbReference>
<gene>
    <name evidence="2" type="ORF">Hypma_002115</name>
</gene>
<evidence type="ECO:0000256" key="1">
    <source>
        <dbReference type="SAM" id="MobiDB-lite"/>
    </source>
</evidence>
<keyword evidence="3" id="KW-1185">Reference proteome</keyword>
<protein>
    <submittedName>
        <fullName evidence="2">Uncharacterized protein</fullName>
    </submittedName>
</protein>
<proteinExistence type="predicted"/>
<feature type="region of interest" description="Disordered" evidence="1">
    <location>
        <begin position="1"/>
        <end position="22"/>
    </location>
</feature>
<dbReference type="InParanoid" id="A0A369K4X9"/>
<dbReference type="Proteomes" id="UP000076154">
    <property type="component" value="Unassembled WGS sequence"/>
</dbReference>
<evidence type="ECO:0000313" key="2">
    <source>
        <dbReference type="EMBL" id="RDB27827.1"/>
    </source>
</evidence>
<reference evidence="2" key="1">
    <citation type="submission" date="2018-04" db="EMBL/GenBank/DDBJ databases">
        <title>Whole genome sequencing of Hypsizygus marmoreus.</title>
        <authorList>
            <person name="Choi I.-G."/>
            <person name="Min B."/>
            <person name="Kim J.-G."/>
            <person name="Kim S."/>
            <person name="Oh Y.-L."/>
            <person name="Kong W.-S."/>
            <person name="Park H."/>
            <person name="Jeong J."/>
            <person name="Song E.-S."/>
        </authorList>
    </citation>
    <scope>NUCLEOTIDE SEQUENCE [LARGE SCALE GENOMIC DNA]</scope>
    <source>
        <strain evidence="2">51987-8</strain>
    </source>
</reference>
<comment type="caution">
    <text evidence="2">The sequence shown here is derived from an EMBL/GenBank/DDBJ whole genome shotgun (WGS) entry which is preliminary data.</text>
</comment>
<sequence length="85" mass="9311">MCRERLVRAEGGGVEGTLPHPPIDHLPSLEQLKGRILLKAKNVYLAQQHRWESGSSAEEYLTESSTSDAVVFEGEGAGKSGVHRR</sequence>
<name>A0A369K4X9_HYPMA</name>